<dbReference type="Pfam" id="PF00155">
    <property type="entry name" value="Aminotran_1_2"/>
    <property type="match status" value="1"/>
</dbReference>
<dbReference type="PANTHER" id="PTHR46383">
    <property type="entry name" value="ASPARTATE AMINOTRANSFERASE"/>
    <property type="match status" value="1"/>
</dbReference>
<comment type="caution">
    <text evidence="8">The sequence shown here is derived from an EMBL/GenBank/DDBJ whole genome shotgun (WGS) entry which is preliminary data.</text>
</comment>
<keyword evidence="9" id="KW-1185">Reference proteome</keyword>
<dbReference type="Gene3D" id="3.90.1150.10">
    <property type="entry name" value="Aspartate Aminotransferase, domain 1"/>
    <property type="match status" value="1"/>
</dbReference>
<dbReference type="InterPro" id="IPR004839">
    <property type="entry name" value="Aminotransferase_I/II_large"/>
</dbReference>
<dbReference type="InterPro" id="IPR015424">
    <property type="entry name" value="PyrdxlP-dep_Trfase"/>
</dbReference>
<evidence type="ECO:0000256" key="6">
    <source>
        <dbReference type="RuleBase" id="RU000481"/>
    </source>
</evidence>
<dbReference type="Proteomes" id="UP000653127">
    <property type="component" value="Unassembled WGS sequence"/>
</dbReference>
<evidence type="ECO:0000256" key="5">
    <source>
        <dbReference type="ARBA" id="ARBA00022898"/>
    </source>
</evidence>
<dbReference type="InterPro" id="IPR015422">
    <property type="entry name" value="PyrdxlP-dep_Trfase_small"/>
</dbReference>
<evidence type="ECO:0000313" key="8">
    <source>
        <dbReference type="EMBL" id="MBC8546283.1"/>
    </source>
</evidence>
<comment type="cofactor">
    <cofactor evidence="1 6">
        <name>pyridoxal 5'-phosphate</name>
        <dbReference type="ChEBI" id="CHEBI:597326"/>
    </cofactor>
</comment>
<organism evidence="8 9">
    <name type="scientific">Ligaoa zhengdingensis</name>
    <dbReference type="NCBI Taxonomy" id="2763658"/>
    <lineage>
        <taxon>Bacteria</taxon>
        <taxon>Bacillati</taxon>
        <taxon>Bacillota</taxon>
        <taxon>Clostridia</taxon>
        <taxon>Eubacteriales</taxon>
        <taxon>Oscillospiraceae</taxon>
        <taxon>Ligaoa</taxon>
    </lineage>
</organism>
<dbReference type="PROSITE" id="PS00105">
    <property type="entry name" value="AA_TRANSFER_CLASS_1"/>
    <property type="match status" value="1"/>
</dbReference>
<protein>
    <recommendedName>
        <fullName evidence="6">Aminotransferase</fullName>
        <ecNumber evidence="6">2.6.1.-</ecNumber>
    </recommendedName>
</protein>
<accession>A0A926DYJ8</accession>
<proteinExistence type="inferred from homology"/>
<dbReference type="GO" id="GO:0030170">
    <property type="term" value="F:pyridoxal phosphate binding"/>
    <property type="evidence" value="ECO:0007669"/>
    <property type="project" value="InterPro"/>
</dbReference>
<dbReference type="InterPro" id="IPR004838">
    <property type="entry name" value="NHTrfase_class1_PyrdxlP-BS"/>
</dbReference>
<dbReference type="InterPro" id="IPR050596">
    <property type="entry name" value="AspAT/PAT-like"/>
</dbReference>
<name>A0A926DYJ8_9FIRM</name>
<dbReference type="InterPro" id="IPR015421">
    <property type="entry name" value="PyrdxlP-dep_Trfase_major"/>
</dbReference>
<dbReference type="PANTHER" id="PTHR46383:SF3">
    <property type="entry name" value="ASPARTATE AMINOTRANSFERASE-RELATED"/>
    <property type="match status" value="1"/>
</dbReference>
<dbReference type="CDD" id="cd00609">
    <property type="entry name" value="AAT_like"/>
    <property type="match status" value="1"/>
</dbReference>
<dbReference type="GO" id="GO:0006520">
    <property type="term" value="P:amino acid metabolic process"/>
    <property type="evidence" value="ECO:0007669"/>
    <property type="project" value="InterPro"/>
</dbReference>
<gene>
    <name evidence="8" type="ORF">H8711_04945</name>
</gene>
<reference evidence="8" key="1">
    <citation type="submission" date="2020-08" db="EMBL/GenBank/DDBJ databases">
        <title>Genome public.</title>
        <authorList>
            <person name="Liu C."/>
            <person name="Sun Q."/>
        </authorList>
    </citation>
    <scope>NUCLEOTIDE SEQUENCE</scope>
    <source>
        <strain evidence="8">NSJ-31</strain>
    </source>
</reference>
<evidence type="ECO:0000256" key="4">
    <source>
        <dbReference type="ARBA" id="ARBA00022679"/>
    </source>
</evidence>
<dbReference type="AlphaFoldDB" id="A0A926DYJ8"/>
<dbReference type="SUPFAM" id="SSF53383">
    <property type="entry name" value="PLP-dependent transferases"/>
    <property type="match status" value="1"/>
</dbReference>
<dbReference type="FunFam" id="3.40.640.10:FF:000033">
    <property type="entry name" value="Aspartate aminotransferase"/>
    <property type="match status" value="1"/>
</dbReference>
<feature type="domain" description="Aminotransferase class I/classII large" evidence="7">
    <location>
        <begin position="31"/>
        <end position="381"/>
    </location>
</feature>
<keyword evidence="4 6" id="KW-0808">Transferase</keyword>
<dbReference type="EC" id="2.6.1.-" evidence="6"/>
<sequence>MNYETILSNKAKTIKPSGIRKFFDIAAEMDDVISLSVGEPDFKTPWQIRDAGIRSLEKGKTWYTANAGLAELKVEICRYLKNHFDLSYDPKTETMVTVGGSEGIDICIRALVNPGDEVIVVEPCFVSYAPIAELTGGKVVPIATKAENHFRLTASELRAAITDRTKLLILPFPNNPTGAVMRREHLEAIAEVLRGTDIMVLSDEIYAELTYGDERHVSFAELDGMWERTILINGFSKAYAMTGWRLGYACGPAPIIKQMLKIHQFAIMCAPTTSQYAAIVALRECDDQIVAMRDQYDMRRRLLVSELNKLGLTCFEPEGAFYVFPCIRSTGLSSDDFCRQLLETRHVAVIPGTAFGESGEGFVRVSYSYSISHLMEALRRIGAFLKDLKSKQTEESV</sequence>
<comment type="similarity">
    <text evidence="2 6">Belongs to the class-I pyridoxal-phosphate-dependent aminotransferase family.</text>
</comment>
<evidence type="ECO:0000313" key="9">
    <source>
        <dbReference type="Proteomes" id="UP000653127"/>
    </source>
</evidence>
<evidence type="ECO:0000256" key="3">
    <source>
        <dbReference type="ARBA" id="ARBA00022576"/>
    </source>
</evidence>
<evidence type="ECO:0000256" key="1">
    <source>
        <dbReference type="ARBA" id="ARBA00001933"/>
    </source>
</evidence>
<keyword evidence="5" id="KW-0663">Pyridoxal phosphate</keyword>
<dbReference type="EMBL" id="JACRST010000004">
    <property type="protein sequence ID" value="MBC8546283.1"/>
    <property type="molecule type" value="Genomic_DNA"/>
</dbReference>
<dbReference type="GO" id="GO:0008483">
    <property type="term" value="F:transaminase activity"/>
    <property type="evidence" value="ECO:0007669"/>
    <property type="project" value="UniProtKB-KW"/>
</dbReference>
<evidence type="ECO:0000259" key="7">
    <source>
        <dbReference type="Pfam" id="PF00155"/>
    </source>
</evidence>
<dbReference type="Gene3D" id="3.40.640.10">
    <property type="entry name" value="Type I PLP-dependent aspartate aminotransferase-like (Major domain)"/>
    <property type="match status" value="1"/>
</dbReference>
<keyword evidence="3 6" id="KW-0032">Aminotransferase</keyword>
<evidence type="ECO:0000256" key="2">
    <source>
        <dbReference type="ARBA" id="ARBA00007441"/>
    </source>
</evidence>
<dbReference type="RefSeq" id="WP_249282459.1">
    <property type="nucleotide sequence ID" value="NZ_JACRST010000004.1"/>
</dbReference>